<dbReference type="GeneID" id="111119200"/>
<dbReference type="PROSITE" id="PS50157">
    <property type="entry name" value="ZINC_FINGER_C2H2_2"/>
    <property type="match status" value="3"/>
</dbReference>
<proteinExistence type="predicted"/>
<dbReference type="Gene3D" id="3.30.160.60">
    <property type="entry name" value="Classic Zinc Finger"/>
    <property type="match status" value="1"/>
</dbReference>
<dbReference type="RefSeq" id="XP_022314833.1">
    <property type="nucleotide sequence ID" value="XM_022459125.1"/>
</dbReference>
<evidence type="ECO:0000256" key="1">
    <source>
        <dbReference type="PROSITE-ProRule" id="PRU00042"/>
    </source>
</evidence>
<dbReference type="SUPFAM" id="SSF56672">
    <property type="entry name" value="DNA/RNA polymerases"/>
    <property type="match status" value="1"/>
</dbReference>
<dbReference type="Proteomes" id="UP000694844">
    <property type="component" value="Chromosome 2"/>
</dbReference>
<dbReference type="GO" id="GO:0008270">
    <property type="term" value="F:zinc ion binding"/>
    <property type="evidence" value="ECO:0007669"/>
    <property type="project" value="UniProtKB-KW"/>
</dbReference>
<dbReference type="InterPro" id="IPR043502">
    <property type="entry name" value="DNA/RNA_pol_sf"/>
</dbReference>
<dbReference type="SMART" id="SM00355">
    <property type="entry name" value="ZnF_C2H2"/>
    <property type="match status" value="5"/>
</dbReference>
<dbReference type="InterPro" id="IPR013087">
    <property type="entry name" value="Znf_C2H2_type"/>
</dbReference>
<dbReference type="GO" id="GO:0006281">
    <property type="term" value="P:DNA repair"/>
    <property type="evidence" value="ECO:0007669"/>
    <property type="project" value="UniProtKB-ARBA"/>
</dbReference>
<evidence type="ECO:0000313" key="4">
    <source>
        <dbReference type="Proteomes" id="UP000694844"/>
    </source>
</evidence>
<feature type="domain" description="C2H2-type" evidence="3">
    <location>
        <begin position="144"/>
        <end position="167"/>
    </location>
</feature>
<gene>
    <name evidence="5" type="primary">LOC111119200</name>
</gene>
<evidence type="ECO:0000259" key="3">
    <source>
        <dbReference type="PROSITE" id="PS50157"/>
    </source>
</evidence>
<feature type="domain" description="C2H2-type" evidence="3">
    <location>
        <begin position="475"/>
        <end position="503"/>
    </location>
</feature>
<name>A0A8B8CGA1_CRAVI</name>
<organism evidence="4 5">
    <name type="scientific">Crassostrea virginica</name>
    <name type="common">Eastern oyster</name>
    <dbReference type="NCBI Taxonomy" id="6565"/>
    <lineage>
        <taxon>Eukaryota</taxon>
        <taxon>Metazoa</taxon>
        <taxon>Spiralia</taxon>
        <taxon>Lophotrochozoa</taxon>
        <taxon>Mollusca</taxon>
        <taxon>Bivalvia</taxon>
        <taxon>Autobranchia</taxon>
        <taxon>Pteriomorphia</taxon>
        <taxon>Ostreida</taxon>
        <taxon>Ostreoidea</taxon>
        <taxon>Ostreidae</taxon>
        <taxon>Crassostrea</taxon>
    </lineage>
</organism>
<feature type="compositionally biased region" description="Basic and acidic residues" evidence="2">
    <location>
        <begin position="117"/>
        <end position="127"/>
    </location>
</feature>
<dbReference type="InterPro" id="IPR011335">
    <property type="entry name" value="Restrct_endonuc-II-like"/>
</dbReference>
<evidence type="ECO:0000256" key="2">
    <source>
        <dbReference type="SAM" id="MobiDB-lite"/>
    </source>
</evidence>
<keyword evidence="1" id="KW-0479">Metal-binding</keyword>
<dbReference type="PANTHER" id="PTHR33206:SF1">
    <property type="entry name" value="DNA-DIRECTED DNA POLYMERASE"/>
    <property type="match status" value="1"/>
</dbReference>
<sequence>MVFSCGFCTKCFTKKKYLQRHLWKFHKIVQSVNCKYCDKTISEQDLQDHINCHHANKLYVCKFCQKTFTNKWNCGLHKRKCTLNPQNDITAQEVSATCSSPPEPSHHSSPSNLQHQPTERDRFEDSPRPGPSRATSPAAPSKIFHCRSCNSAFSNRRELYVHHMRYHYQTGRGGLQPLPYAHGQEPWTGDRTLEEVYETNRTLILQRHREGTVHSTYNTPLNNHFSTNDLINVMDEIYDRQQHAFRLNLEFGLILRNIETGEYRYFRPFTNQSLFTRPLYVSRRPDLLKLRRRLETFNFEDHFLRQRPNTKWKAVLVTNVVFSLYHLSYTLGSAVHLPFFVTNSRSIVTLEKTRQGKPYDDNLCLFRCLATHYHLRKKLQIKTRLYFEKWMAYLKKHDHVVGHDENNVFSGVTLDQIPQFEKCFDINVNIFELTEKETALCIYKSRCQFNNSMHLNMYRHHLSYISNLQAYAKKYQCRTCERHFSCLWNMQRHQRNCSGKTVHQFPGGMYTSPKTIFEKLEEYDVHVLPEDRLFPWFLVYDFEALLVPVHGEKSEKLTWMAQHQPISVSVCSNVEGFETPHCIVDPHIDSLVQKMVEYMENIANRGEELARKKFDYVLKELEDMIKDPPTELCRISHNDRSDALTEGDESWEEDLFDGCDDAYRSQPSDSAADELVKKLIQLKEQFESYCKQMICLGFNSSKYDMNLVKSHLAKHLQMEKDNVFTVKRNNQYACLSNSTLKFLDITSYLSPGINYANFLKAYDVKENKGHFPYEWFDDLTKLERTSLPPHETFYSSLKQTNITDEEYKFCQSVWTENSMTTFRDFLVWYNNLDVAPFVTAVENLQRYYFKRNIDIFKVSISVPGLARHMLFESGRKAGASFALLDEKNKDLYYTIKQNIIGGPSIIFNRYHEVGKTFIRNDISKPCQKIVGFDANALYLYCIGQAMPTGPFVRRCLENDFKPEKTEKYLLAYDWLDWTSQCLGRTIQHKLNSGKEKKIGPYPVDGYDPQTRTVYQFHGCYWHGHRCWLTRSQNGKEKWEKTAHTRARKTTESTHYLQGRGYTVVEMRECTFRNQMRFNSRLRGFLQTRRPPTPQRKVTESEILTAVMSGQLFGMVEVDIRVPNEWPSHFRHPSMSPHEYFQEMSPIFCTSEVPYDVIGSHMQEHVRNFDLSKNPRRLLVGGMSARQILLATPLLQWYLNHGLEVTKIYQTIEYQKHACFGEFVREVSDARRLGDADPAKAIIADTRKLEGNSAFGSTIMDQEKFQDTIYVQGEGHAMLEANLPQFRKLTQLSENEDYFEIEKAKTKLRLNLPVQIGYFILQYAKLHMLRFYYDFMDKFVERCNFEYCEMDTDSAYMALAAPDFVSAIRPELRDTYLKGLTGYCVPDLKIEADGDHHWFPRTCCNDHAKFDKRTPGLFKIEYEGDAMIGLCSKTYVVAKKKTKFTSNTILAAARLLRRSKKLKPKRMHPKCRTFYEKKFSCKGISKKTLVAPLSIFRDVLKTQRPGTGSNKGFRARHNTVYTYQQQRSGFSYFYCKRRVLDDGRTTVPLDLELCPQLEEPMDEEEADESMDWDPQDVENVHILASLMED</sequence>
<protein>
    <submittedName>
        <fullName evidence="5">Uncharacterized protein LOC111119200</fullName>
    </submittedName>
</protein>
<dbReference type="KEGG" id="cvn:111119200"/>
<dbReference type="PANTHER" id="PTHR33206">
    <property type="entry name" value="PROTEIN CBG10425"/>
    <property type="match status" value="1"/>
</dbReference>
<keyword evidence="4" id="KW-1185">Reference proteome</keyword>
<keyword evidence="1" id="KW-0863">Zinc-finger</keyword>
<dbReference type="Gene3D" id="3.40.960.10">
    <property type="entry name" value="VSR Endonuclease"/>
    <property type="match status" value="1"/>
</dbReference>
<dbReference type="PROSITE" id="PS00028">
    <property type="entry name" value="ZINC_FINGER_C2H2_1"/>
    <property type="match status" value="2"/>
</dbReference>
<dbReference type="OrthoDB" id="5988713at2759"/>
<feature type="domain" description="C2H2-type" evidence="3">
    <location>
        <begin position="3"/>
        <end position="26"/>
    </location>
</feature>
<accession>A0A8B8CGA1</accession>
<dbReference type="SUPFAM" id="SSF52980">
    <property type="entry name" value="Restriction endonuclease-like"/>
    <property type="match status" value="1"/>
</dbReference>
<feature type="region of interest" description="Disordered" evidence="2">
    <location>
        <begin position="92"/>
        <end position="139"/>
    </location>
</feature>
<keyword evidence="1" id="KW-0862">Zinc</keyword>
<evidence type="ECO:0000313" key="5">
    <source>
        <dbReference type="RefSeq" id="XP_022314833.1"/>
    </source>
</evidence>
<reference evidence="5" key="1">
    <citation type="submission" date="2025-08" db="UniProtKB">
        <authorList>
            <consortium name="RefSeq"/>
        </authorList>
    </citation>
    <scope>IDENTIFICATION</scope>
    <source>
        <tissue evidence="5">Whole sample</tissue>
    </source>
</reference>